<dbReference type="PROSITE" id="PS51337">
    <property type="entry name" value="B12_BINDING_NTER"/>
    <property type="match status" value="1"/>
</dbReference>
<evidence type="ECO:0000256" key="3">
    <source>
        <dbReference type="ARBA" id="ARBA00023285"/>
    </source>
</evidence>
<dbReference type="InterPro" id="IPR050554">
    <property type="entry name" value="Met_Synthase/Corrinoid"/>
</dbReference>
<dbReference type="Gene3D" id="3.20.20.20">
    <property type="entry name" value="Dihydropteroate synthase-like"/>
    <property type="match status" value="1"/>
</dbReference>
<feature type="region of interest" description="Disordered" evidence="5">
    <location>
        <begin position="372"/>
        <end position="408"/>
    </location>
</feature>
<dbReference type="Pfam" id="PF02965">
    <property type="entry name" value="Met_synt_B12"/>
    <property type="match status" value="1"/>
</dbReference>
<keyword evidence="1 4" id="KW-0808">Transferase</keyword>
<dbReference type="PANTHER" id="PTHR45833">
    <property type="entry name" value="METHIONINE SYNTHASE"/>
    <property type="match status" value="1"/>
</dbReference>
<feature type="compositionally biased region" description="Basic residues" evidence="5">
    <location>
        <begin position="372"/>
        <end position="382"/>
    </location>
</feature>
<dbReference type="PANTHER" id="PTHR45833:SF1">
    <property type="entry name" value="METHIONINE SYNTHASE"/>
    <property type="match status" value="1"/>
</dbReference>
<dbReference type="PROSITE" id="PS50974">
    <property type="entry name" value="ADOMET_ACTIVATION"/>
    <property type="match status" value="1"/>
</dbReference>
<keyword evidence="2" id="KW-0479">Metal-binding</keyword>
<evidence type="ECO:0000256" key="1">
    <source>
        <dbReference type="ARBA" id="ARBA00022679"/>
    </source>
</evidence>
<dbReference type="EMBL" id="BA000012">
    <property type="protein sequence ID" value="BAB52535.1"/>
    <property type="molecule type" value="Genomic_DNA"/>
</dbReference>
<dbReference type="GO" id="GO:0032259">
    <property type="term" value="P:methylation"/>
    <property type="evidence" value="ECO:0007669"/>
    <property type="project" value="UniProtKB-KW"/>
</dbReference>
<keyword evidence="4" id="KW-0489">Methyltransferase</keyword>
<feature type="domain" description="B12-binding N-terminal" evidence="7">
    <location>
        <begin position="214"/>
        <end position="254"/>
    </location>
</feature>
<dbReference type="GO" id="GO:0005829">
    <property type="term" value="C:cytosol"/>
    <property type="evidence" value="ECO:0007669"/>
    <property type="project" value="TreeGrafter"/>
</dbReference>
<accession>Q98A09</accession>
<feature type="domain" description="AdoMet activation" evidence="6">
    <location>
        <begin position="160"/>
        <end position="423"/>
    </location>
</feature>
<sequence length="423" mass="46851">MWGFGTMEFLVLQGLGDLLAIRIRIRGGSIGNVQFVCRFVNFWKMAQDNNRFAELLDRVVANRLADAVQPDLAFPSLRHAGGINLVIFPAKVVESDSIEEHDNYGVDFIEATGEITATLRMSIFPAASRTSPSRSAREAMHAVFLYHAIQHGMDMGIVNAGQLAVYDTIEPELREACEDVVLNRVPKAGGTATERMLEIAERFKGTAGQEARERDLAWRELPVEQRISHALVNGITEFIDADTEEARLAAERPLFQDAQAMLKKIIAEKWFAPRGVIGFWPANAVGDDIRLFTDEAPSQELATFFTLRQQLTKRDGKANVALSDFVAPSDGGKPDYISGFIVTAGIEVAIAERFRTGARRLFLDHGQGAGRPLRRGLRRAPGARRTDRRDLSRHPPGSGYPAQPDHTEKATLFRLLDGEAMRA</sequence>
<proteinExistence type="predicted"/>
<dbReference type="GO" id="GO:0046653">
    <property type="term" value="P:tetrahydrofolate metabolic process"/>
    <property type="evidence" value="ECO:0007669"/>
    <property type="project" value="TreeGrafter"/>
</dbReference>
<evidence type="ECO:0000259" key="7">
    <source>
        <dbReference type="PROSITE" id="PS51337"/>
    </source>
</evidence>
<dbReference type="eggNOG" id="COG1410">
    <property type="taxonomic scope" value="Bacteria"/>
</dbReference>
<dbReference type="Gene3D" id="3.10.196.10">
    <property type="entry name" value="Vitamin B12-dependent methionine synthase, activation domain"/>
    <property type="match status" value="1"/>
</dbReference>
<dbReference type="SUPFAM" id="SSF51717">
    <property type="entry name" value="Dihydropteroate synthetase-like"/>
    <property type="match status" value="1"/>
</dbReference>
<dbReference type="InterPro" id="IPR037010">
    <property type="entry name" value="VitB12-dep_Met_synth_activ_sf"/>
</dbReference>
<feature type="compositionally biased region" description="Basic and acidic residues" evidence="5">
    <location>
        <begin position="384"/>
        <end position="393"/>
    </location>
</feature>
<organism evidence="8 9">
    <name type="scientific">Mesorhizobium japonicum (strain LMG 29417 / CECT 9101 / MAFF 303099)</name>
    <name type="common">Mesorhizobium loti (strain MAFF 303099)</name>
    <dbReference type="NCBI Taxonomy" id="266835"/>
    <lineage>
        <taxon>Bacteria</taxon>
        <taxon>Pseudomonadati</taxon>
        <taxon>Pseudomonadota</taxon>
        <taxon>Alphaproteobacteria</taxon>
        <taxon>Hyphomicrobiales</taxon>
        <taxon>Phyllobacteriaceae</taxon>
        <taxon>Mesorhizobium</taxon>
    </lineage>
</organism>
<evidence type="ECO:0000256" key="4">
    <source>
        <dbReference type="PROSITE-ProRule" id="PRU00346"/>
    </source>
</evidence>
<protein>
    <submittedName>
        <fullName evidence="8">Mll6206 protein</fullName>
    </submittedName>
</protein>
<dbReference type="AlphaFoldDB" id="Q98A09"/>
<evidence type="ECO:0000313" key="8">
    <source>
        <dbReference type="EMBL" id="BAB52535.1"/>
    </source>
</evidence>
<dbReference type="Proteomes" id="UP000000552">
    <property type="component" value="Chromosome"/>
</dbReference>
<dbReference type="GO" id="GO:0046872">
    <property type="term" value="F:metal ion binding"/>
    <property type="evidence" value="ECO:0007669"/>
    <property type="project" value="UniProtKB-KW"/>
</dbReference>
<dbReference type="GO" id="GO:0008705">
    <property type="term" value="F:methionine synthase activity"/>
    <property type="evidence" value="ECO:0007669"/>
    <property type="project" value="InterPro"/>
</dbReference>
<name>Q98A09_RHILO</name>
<dbReference type="KEGG" id="mlo:mll6206"/>
<evidence type="ECO:0000259" key="6">
    <source>
        <dbReference type="PROSITE" id="PS50974"/>
    </source>
</evidence>
<dbReference type="InterPro" id="IPR003759">
    <property type="entry name" value="Cbl-bd_cap"/>
</dbReference>
<dbReference type="SUPFAM" id="SSF56507">
    <property type="entry name" value="Methionine synthase activation domain-like"/>
    <property type="match status" value="1"/>
</dbReference>
<keyword evidence="3" id="KW-0170">Cobalt</keyword>
<dbReference type="GO" id="GO:0050667">
    <property type="term" value="P:homocysteine metabolic process"/>
    <property type="evidence" value="ECO:0007669"/>
    <property type="project" value="TreeGrafter"/>
</dbReference>
<evidence type="ECO:0000313" key="9">
    <source>
        <dbReference type="Proteomes" id="UP000000552"/>
    </source>
</evidence>
<dbReference type="HOGENOM" id="CLU_648707_0_0_5"/>
<evidence type="ECO:0000256" key="5">
    <source>
        <dbReference type="SAM" id="MobiDB-lite"/>
    </source>
</evidence>
<dbReference type="InterPro" id="IPR011005">
    <property type="entry name" value="Dihydropteroate_synth-like_sf"/>
</dbReference>
<evidence type="ECO:0000256" key="2">
    <source>
        <dbReference type="ARBA" id="ARBA00022723"/>
    </source>
</evidence>
<gene>
    <name evidence="8" type="ordered locus">mll6206</name>
</gene>
<reference evidence="8 9" key="1">
    <citation type="journal article" date="2000" name="DNA Res.">
        <title>Complete genome structure of the nitrogen-fixing symbiotic bacterium Mesorhizobium loti.</title>
        <authorList>
            <person name="Kaneko T."/>
            <person name="Nakamura Y."/>
            <person name="Sato S."/>
            <person name="Asamizu E."/>
            <person name="Kato T."/>
            <person name="Sasamoto S."/>
            <person name="Watanabe A."/>
            <person name="Idesawa K."/>
            <person name="Ishikawa A."/>
            <person name="Kawashima K."/>
            <person name="Kimura T."/>
            <person name="Kishida Y."/>
            <person name="Kiyokawa C."/>
            <person name="Kohara M."/>
            <person name="Matsumoto M."/>
            <person name="Matsuno A."/>
            <person name="Mochizuki Y."/>
            <person name="Nakayama S."/>
            <person name="Nakazaki N."/>
            <person name="Shimpo S."/>
            <person name="Sugimoto M."/>
            <person name="Takeuchi C."/>
            <person name="Yamada M."/>
            <person name="Tabata S."/>
        </authorList>
    </citation>
    <scope>NUCLEOTIDE SEQUENCE [LARGE SCALE GENOMIC DNA]</scope>
    <source>
        <strain evidence="9">LMG 29417 / CECT 9101 / MAFF 303099</strain>
    </source>
</reference>
<dbReference type="InterPro" id="IPR004223">
    <property type="entry name" value="VitB12-dep_Met_synth_activ_dom"/>
</dbReference>